<reference evidence="2" key="1">
    <citation type="submission" date="2021-06" db="EMBL/GenBank/DDBJ databases">
        <title>Comparative genomics, transcriptomics and evolutionary studies reveal genomic signatures of adaptation to plant cell wall in hemibiotrophic fungi.</title>
        <authorList>
            <consortium name="DOE Joint Genome Institute"/>
            <person name="Baroncelli R."/>
            <person name="Diaz J.F."/>
            <person name="Benocci T."/>
            <person name="Peng M."/>
            <person name="Battaglia E."/>
            <person name="Haridas S."/>
            <person name="Andreopoulos W."/>
            <person name="Labutti K."/>
            <person name="Pangilinan J."/>
            <person name="Floch G.L."/>
            <person name="Makela M.R."/>
            <person name="Henrissat B."/>
            <person name="Grigoriev I.V."/>
            <person name="Crouch J.A."/>
            <person name="De Vries R.P."/>
            <person name="Sukno S.A."/>
            <person name="Thon M.R."/>
        </authorList>
    </citation>
    <scope>NUCLEOTIDE SEQUENCE</scope>
    <source>
        <strain evidence="2">MAFF235873</strain>
    </source>
</reference>
<evidence type="ECO:0000256" key="1">
    <source>
        <dbReference type="SAM" id="SignalP"/>
    </source>
</evidence>
<keyword evidence="3" id="KW-1185">Reference proteome</keyword>
<protein>
    <recommendedName>
        <fullName evidence="4">Secreted protein</fullName>
    </recommendedName>
</protein>
<name>A0AAD9H3L5_9PEZI</name>
<dbReference type="EMBL" id="MU843129">
    <property type="protein sequence ID" value="KAK2021186.1"/>
    <property type="molecule type" value="Genomic_DNA"/>
</dbReference>
<sequence>MCAGSFLSFFFRGLFLVDQRRACGDTTLVECASNLQQSMTRWHGRHKVDGGFLEFRLLTHFHFAAPDDREKEAGCASTSDNRHDWLSCLGFPCCYSHTLTRR</sequence>
<dbReference type="AlphaFoldDB" id="A0AAD9H3L5"/>
<gene>
    <name evidence="2" type="ORF">LX32DRAFT_646664</name>
</gene>
<accession>A0AAD9H3L5</accession>
<feature type="chain" id="PRO_5041976099" description="Secreted protein" evidence="1">
    <location>
        <begin position="23"/>
        <end position="102"/>
    </location>
</feature>
<feature type="signal peptide" evidence="1">
    <location>
        <begin position="1"/>
        <end position="22"/>
    </location>
</feature>
<organism evidence="2 3">
    <name type="scientific">Colletotrichum zoysiae</name>
    <dbReference type="NCBI Taxonomy" id="1216348"/>
    <lineage>
        <taxon>Eukaryota</taxon>
        <taxon>Fungi</taxon>
        <taxon>Dikarya</taxon>
        <taxon>Ascomycota</taxon>
        <taxon>Pezizomycotina</taxon>
        <taxon>Sordariomycetes</taxon>
        <taxon>Hypocreomycetidae</taxon>
        <taxon>Glomerellales</taxon>
        <taxon>Glomerellaceae</taxon>
        <taxon>Colletotrichum</taxon>
        <taxon>Colletotrichum graminicola species complex</taxon>
    </lineage>
</organism>
<keyword evidence="1" id="KW-0732">Signal</keyword>
<evidence type="ECO:0000313" key="2">
    <source>
        <dbReference type="EMBL" id="KAK2021186.1"/>
    </source>
</evidence>
<evidence type="ECO:0008006" key="4">
    <source>
        <dbReference type="Google" id="ProtNLM"/>
    </source>
</evidence>
<dbReference type="Proteomes" id="UP001232148">
    <property type="component" value="Unassembled WGS sequence"/>
</dbReference>
<proteinExistence type="predicted"/>
<evidence type="ECO:0000313" key="3">
    <source>
        <dbReference type="Proteomes" id="UP001232148"/>
    </source>
</evidence>
<comment type="caution">
    <text evidence="2">The sequence shown here is derived from an EMBL/GenBank/DDBJ whole genome shotgun (WGS) entry which is preliminary data.</text>
</comment>